<dbReference type="PROSITE" id="PS52035">
    <property type="entry name" value="PEPTIDASE_M14"/>
    <property type="match status" value="1"/>
</dbReference>
<evidence type="ECO:0000256" key="10">
    <source>
        <dbReference type="PROSITE-ProRule" id="PRU01379"/>
    </source>
</evidence>
<dbReference type="PANTHER" id="PTHR11705:SF140">
    <property type="entry name" value="FI02848P-RELATED"/>
    <property type="match status" value="1"/>
</dbReference>
<reference evidence="14" key="1">
    <citation type="submission" date="2025-08" db="UniProtKB">
        <authorList>
            <consortium name="RefSeq"/>
        </authorList>
    </citation>
    <scope>IDENTIFICATION</scope>
</reference>
<evidence type="ECO:0000256" key="8">
    <source>
        <dbReference type="ARBA" id="ARBA00022833"/>
    </source>
</evidence>
<evidence type="ECO:0000256" key="2">
    <source>
        <dbReference type="ARBA" id="ARBA00005988"/>
    </source>
</evidence>
<evidence type="ECO:0000256" key="5">
    <source>
        <dbReference type="ARBA" id="ARBA00022723"/>
    </source>
</evidence>
<comment type="similarity">
    <text evidence="2 10">Belongs to the peptidase M14 family.</text>
</comment>
<accession>A0AAJ7WHF8</accession>
<evidence type="ECO:0000256" key="3">
    <source>
        <dbReference type="ARBA" id="ARBA00022645"/>
    </source>
</evidence>
<dbReference type="InterPro" id="IPR000834">
    <property type="entry name" value="Peptidase_M14"/>
</dbReference>
<keyword evidence="6" id="KW-0732">Signal</keyword>
<evidence type="ECO:0000256" key="7">
    <source>
        <dbReference type="ARBA" id="ARBA00022801"/>
    </source>
</evidence>
<keyword evidence="3 14" id="KW-0121">Carboxypeptidase</keyword>
<evidence type="ECO:0000256" key="11">
    <source>
        <dbReference type="SAM" id="MobiDB-lite"/>
    </source>
</evidence>
<dbReference type="RefSeq" id="XP_028967244.1">
    <property type="nucleotide sequence ID" value="XM_029111411.1"/>
</dbReference>
<keyword evidence="4" id="KW-0645">Protease</keyword>
<dbReference type="GeneID" id="100903557"/>
<evidence type="ECO:0000259" key="12">
    <source>
        <dbReference type="PROSITE" id="PS52035"/>
    </source>
</evidence>
<evidence type="ECO:0000256" key="4">
    <source>
        <dbReference type="ARBA" id="ARBA00022670"/>
    </source>
</evidence>
<comment type="cofactor">
    <cofactor evidence="1">
        <name>Zn(2+)</name>
        <dbReference type="ChEBI" id="CHEBI:29105"/>
    </cofactor>
</comment>
<dbReference type="AlphaFoldDB" id="A0AAJ7WHF8"/>
<organism evidence="13 14">
    <name type="scientific">Galendromus occidentalis</name>
    <name type="common">western predatory mite</name>
    <dbReference type="NCBI Taxonomy" id="34638"/>
    <lineage>
        <taxon>Eukaryota</taxon>
        <taxon>Metazoa</taxon>
        <taxon>Ecdysozoa</taxon>
        <taxon>Arthropoda</taxon>
        <taxon>Chelicerata</taxon>
        <taxon>Arachnida</taxon>
        <taxon>Acari</taxon>
        <taxon>Parasitiformes</taxon>
        <taxon>Mesostigmata</taxon>
        <taxon>Gamasina</taxon>
        <taxon>Phytoseioidea</taxon>
        <taxon>Phytoseiidae</taxon>
        <taxon>Typhlodrominae</taxon>
        <taxon>Galendromus</taxon>
    </lineage>
</organism>
<evidence type="ECO:0000256" key="1">
    <source>
        <dbReference type="ARBA" id="ARBA00001947"/>
    </source>
</evidence>
<dbReference type="GO" id="GO:0004181">
    <property type="term" value="F:metallocarboxypeptidase activity"/>
    <property type="evidence" value="ECO:0007669"/>
    <property type="project" value="InterPro"/>
</dbReference>
<dbReference type="GO" id="GO:0008270">
    <property type="term" value="F:zinc ion binding"/>
    <property type="evidence" value="ECO:0007669"/>
    <property type="project" value="InterPro"/>
</dbReference>
<dbReference type="PROSITE" id="PS00132">
    <property type="entry name" value="CARBOXYPEPT_ZN_1"/>
    <property type="match status" value="1"/>
</dbReference>
<dbReference type="SUPFAM" id="SSF53187">
    <property type="entry name" value="Zn-dependent exopeptidases"/>
    <property type="match status" value="1"/>
</dbReference>
<dbReference type="GO" id="GO:0005615">
    <property type="term" value="C:extracellular space"/>
    <property type="evidence" value="ECO:0007669"/>
    <property type="project" value="TreeGrafter"/>
</dbReference>
<dbReference type="FunFam" id="3.40.630.10:FF:000084">
    <property type="entry name" value="Carboxypeptidase B2"/>
    <property type="match status" value="1"/>
</dbReference>
<keyword evidence="8" id="KW-0862">Zinc</keyword>
<evidence type="ECO:0000256" key="9">
    <source>
        <dbReference type="ARBA" id="ARBA00023049"/>
    </source>
</evidence>
<dbReference type="SMART" id="SM00631">
    <property type="entry name" value="Zn_pept"/>
    <property type="match status" value="1"/>
</dbReference>
<keyword evidence="9" id="KW-0482">Metalloprotease</keyword>
<proteinExistence type="inferred from homology"/>
<evidence type="ECO:0000256" key="6">
    <source>
        <dbReference type="ARBA" id="ARBA00022729"/>
    </source>
</evidence>
<sequence>MFPTFVAAHLVSTLVHMGNQSHRTQCCLNETYCISVDTDRYPDIFVPPSPSTAGPSLPPDSSNWATPELHTLPTFNQSKSPFLQGFQKNRFHGIDQIYRYLEAVMESSKLATLLNLGFTFESRPLLGLLISSRVRPDPRDPEAPPVVFIECGLHAREWIAPASCLLIIHHLVSQYDKDPDRTHSQVRRMIDDFEWRIFPCMNPDGYAYSMSVDRKWKKNRSKRPRDQLKPDGSQDNCTGVDLNRNFDTPLFCETPNLRDPCGPDYCGPQPFSELETKALRDHILGLRRARSRQTRIQFYFSVHSYAQLWIFPHGYRNATLSAEDRRRLENLSKGAVKEISKIRGGYGEWKYGNITQLMGYNGPGASTDWAFDTAKIFYSFAIELGPHSSVGENIGFTLSEQQIPRSATELWVGLKFCTLNY</sequence>
<dbReference type="Pfam" id="PF00246">
    <property type="entry name" value="Peptidase_M14"/>
    <property type="match status" value="1"/>
</dbReference>
<dbReference type="Proteomes" id="UP000694867">
    <property type="component" value="Unplaced"/>
</dbReference>
<evidence type="ECO:0000313" key="13">
    <source>
        <dbReference type="Proteomes" id="UP000694867"/>
    </source>
</evidence>
<dbReference type="InterPro" id="IPR057246">
    <property type="entry name" value="CARBOXYPEPT_ZN_1"/>
</dbReference>
<keyword evidence="7" id="KW-0378">Hydrolase</keyword>
<dbReference type="GO" id="GO:0006508">
    <property type="term" value="P:proteolysis"/>
    <property type="evidence" value="ECO:0007669"/>
    <property type="project" value="UniProtKB-KW"/>
</dbReference>
<feature type="domain" description="Peptidase M14" evidence="12">
    <location>
        <begin position="90"/>
        <end position="421"/>
    </location>
</feature>
<gene>
    <name evidence="14" type="primary">LOC100903557</name>
</gene>
<dbReference type="PRINTS" id="PR00765">
    <property type="entry name" value="CRBOXYPTASEA"/>
</dbReference>
<dbReference type="KEGG" id="goe:100903557"/>
<protein>
    <submittedName>
        <fullName evidence="14">Carboxypeptidase O</fullName>
    </submittedName>
</protein>
<feature type="region of interest" description="Disordered" evidence="11">
    <location>
        <begin position="218"/>
        <end position="239"/>
    </location>
</feature>
<dbReference type="Gene3D" id="3.40.630.10">
    <property type="entry name" value="Zn peptidases"/>
    <property type="match status" value="1"/>
</dbReference>
<evidence type="ECO:0000313" key="14">
    <source>
        <dbReference type="RefSeq" id="XP_028967244.1"/>
    </source>
</evidence>
<keyword evidence="5" id="KW-0479">Metal-binding</keyword>
<keyword evidence="13" id="KW-1185">Reference proteome</keyword>
<feature type="active site" description="Proton donor/acceptor" evidence="10">
    <location>
        <position position="383"/>
    </location>
</feature>
<name>A0AAJ7WHF8_9ACAR</name>
<dbReference type="PANTHER" id="PTHR11705">
    <property type="entry name" value="PROTEASE FAMILY M14 CARBOXYPEPTIDASE A,B"/>
    <property type="match status" value="1"/>
</dbReference>